<dbReference type="InterPro" id="IPR032675">
    <property type="entry name" value="LRR_dom_sf"/>
</dbReference>
<evidence type="ECO:0000313" key="2">
    <source>
        <dbReference type="Proteomes" id="UP001209540"/>
    </source>
</evidence>
<sequence length="438" mass="50288">MFSGGFEKAIIPVMSRYIEYFHIFENKRFLSKCADLFEENYFTKIHTLCFHETGERRSFVVFDRDMIYYNIMMLKILPNISKTLHTLSLNCYDTEDDGPSLKVILMSCENLANFKYETRLRGNQVFLGMNKFTGITRLTKFELKVDLYHVYPGESKTRAIDIDEMGFFLRCSPSLTYLKLGGYTSEDILPMVQKYCPGLTHLLLHQKIMLFFSDTKTHNSDGLQLHTLVLGGHYPKKQLLTLFRSSHSTLVTLCLSTYEEEFTNRKAPEAPTKKGLKQAKDFWDAISKFKMNSLKHLPIHQESWFASEATKNSIEKIIRQSLNLQTLELRRLQGRVNGITNGLAAAIATQKHLSKLYLNDSEFVISPPSTIHSLLANLPVEHLSMTNCRKLGGDALKCIAEWKHLKDIQLGNSKAENATPEVFSNLHSCFHSCLIWNK</sequence>
<protein>
    <submittedName>
        <fullName evidence="1">Uncharacterized protein</fullName>
    </submittedName>
</protein>
<dbReference type="AlphaFoldDB" id="A0AAD5JP24"/>
<dbReference type="Gene3D" id="3.80.10.10">
    <property type="entry name" value="Ribonuclease Inhibitor"/>
    <property type="match status" value="2"/>
</dbReference>
<evidence type="ECO:0000313" key="1">
    <source>
        <dbReference type="EMBL" id="KAI9246749.1"/>
    </source>
</evidence>
<gene>
    <name evidence="1" type="ORF">BDA99DRAFT_543225</name>
</gene>
<comment type="caution">
    <text evidence="1">The sequence shown here is derived from an EMBL/GenBank/DDBJ whole genome shotgun (WGS) entry which is preliminary data.</text>
</comment>
<reference evidence="1" key="1">
    <citation type="journal article" date="2022" name="IScience">
        <title>Evolution of zygomycete secretomes and the origins of terrestrial fungal ecologies.</title>
        <authorList>
            <person name="Chang Y."/>
            <person name="Wang Y."/>
            <person name="Mondo S."/>
            <person name="Ahrendt S."/>
            <person name="Andreopoulos W."/>
            <person name="Barry K."/>
            <person name="Beard J."/>
            <person name="Benny G.L."/>
            <person name="Blankenship S."/>
            <person name="Bonito G."/>
            <person name="Cuomo C."/>
            <person name="Desiro A."/>
            <person name="Gervers K.A."/>
            <person name="Hundley H."/>
            <person name="Kuo A."/>
            <person name="LaButti K."/>
            <person name="Lang B.F."/>
            <person name="Lipzen A."/>
            <person name="O'Donnell K."/>
            <person name="Pangilinan J."/>
            <person name="Reynolds N."/>
            <person name="Sandor L."/>
            <person name="Smith M.E."/>
            <person name="Tsang A."/>
            <person name="Grigoriev I.V."/>
            <person name="Stajich J.E."/>
            <person name="Spatafora J.W."/>
        </authorList>
    </citation>
    <scope>NUCLEOTIDE SEQUENCE</scope>
    <source>
        <strain evidence="1">RSA 2281</strain>
    </source>
</reference>
<dbReference type="Proteomes" id="UP001209540">
    <property type="component" value="Unassembled WGS sequence"/>
</dbReference>
<accession>A0AAD5JP24</accession>
<keyword evidence="2" id="KW-1185">Reference proteome</keyword>
<proteinExistence type="predicted"/>
<reference evidence="1" key="2">
    <citation type="submission" date="2023-02" db="EMBL/GenBank/DDBJ databases">
        <authorList>
            <consortium name="DOE Joint Genome Institute"/>
            <person name="Mondo S.J."/>
            <person name="Chang Y."/>
            <person name="Wang Y."/>
            <person name="Ahrendt S."/>
            <person name="Andreopoulos W."/>
            <person name="Barry K."/>
            <person name="Beard J."/>
            <person name="Benny G.L."/>
            <person name="Blankenship S."/>
            <person name="Bonito G."/>
            <person name="Cuomo C."/>
            <person name="Desiro A."/>
            <person name="Gervers K.A."/>
            <person name="Hundley H."/>
            <person name="Kuo A."/>
            <person name="LaButti K."/>
            <person name="Lang B.F."/>
            <person name="Lipzen A."/>
            <person name="O'Donnell K."/>
            <person name="Pangilinan J."/>
            <person name="Reynolds N."/>
            <person name="Sandor L."/>
            <person name="Smith M.W."/>
            <person name="Tsang A."/>
            <person name="Grigoriev I.V."/>
            <person name="Stajich J.E."/>
            <person name="Spatafora J.W."/>
        </authorList>
    </citation>
    <scope>NUCLEOTIDE SEQUENCE</scope>
    <source>
        <strain evidence="1">RSA 2281</strain>
    </source>
</reference>
<organism evidence="1 2">
    <name type="scientific">Phascolomyces articulosus</name>
    <dbReference type="NCBI Taxonomy" id="60185"/>
    <lineage>
        <taxon>Eukaryota</taxon>
        <taxon>Fungi</taxon>
        <taxon>Fungi incertae sedis</taxon>
        <taxon>Mucoromycota</taxon>
        <taxon>Mucoromycotina</taxon>
        <taxon>Mucoromycetes</taxon>
        <taxon>Mucorales</taxon>
        <taxon>Lichtheimiaceae</taxon>
        <taxon>Phascolomyces</taxon>
    </lineage>
</organism>
<dbReference type="EMBL" id="JAIXMP010000045">
    <property type="protein sequence ID" value="KAI9246749.1"/>
    <property type="molecule type" value="Genomic_DNA"/>
</dbReference>
<dbReference type="SUPFAM" id="SSF52047">
    <property type="entry name" value="RNI-like"/>
    <property type="match status" value="1"/>
</dbReference>
<name>A0AAD5JP24_9FUNG</name>